<dbReference type="NCBIfam" id="TIGR03725">
    <property type="entry name" value="T6A_YeaZ"/>
    <property type="match status" value="1"/>
</dbReference>
<evidence type="ECO:0000313" key="4">
    <source>
        <dbReference type="Proteomes" id="UP000248606"/>
    </source>
</evidence>
<organism evidence="3 4">
    <name type="scientific">Lawsonella clevelandensis</name>
    <dbReference type="NCBI Taxonomy" id="1528099"/>
    <lineage>
        <taxon>Bacteria</taxon>
        <taxon>Bacillati</taxon>
        <taxon>Actinomycetota</taxon>
        <taxon>Actinomycetes</taxon>
        <taxon>Mycobacteriales</taxon>
        <taxon>Lawsonellaceae</taxon>
        <taxon>Lawsonella</taxon>
    </lineage>
</organism>
<dbReference type="InterPro" id="IPR022496">
    <property type="entry name" value="T6A_TsaB"/>
</dbReference>
<proteinExistence type="predicted"/>
<protein>
    <submittedName>
        <fullName evidence="3">tRNA (Adenosine(37)-N6)-threonylcarbamoyltransferase complex dimerization subunit type 1 TsaB</fullName>
    </submittedName>
</protein>
<dbReference type="GO" id="GO:0002949">
    <property type="term" value="P:tRNA threonylcarbamoyladenosine modification"/>
    <property type="evidence" value="ECO:0007669"/>
    <property type="project" value="InterPro"/>
</dbReference>
<dbReference type="InterPro" id="IPR043129">
    <property type="entry name" value="ATPase_NBD"/>
</dbReference>
<dbReference type="Gene3D" id="3.30.420.40">
    <property type="match status" value="2"/>
</dbReference>
<evidence type="ECO:0000313" key="3">
    <source>
        <dbReference type="EMBL" id="PZP88302.1"/>
    </source>
</evidence>
<dbReference type="GO" id="GO:0016740">
    <property type="term" value="F:transferase activity"/>
    <property type="evidence" value="ECO:0007669"/>
    <property type="project" value="UniProtKB-KW"/>
</dbReference>
<comment type="caution">
    <text evidence="3">The sequence shown here is derived from an EMBL/GenBank/DDBJ whole genome shotgun (WGS) entry which is preliminary data.</text>
</comment>
<sequence length="263" mass="28071">MLVFALDTSTPAVTAGLVSVEEGKIPTTVARRVTINAKAHCELLTPHVVECCADAQTELSDVDAIVAGTGPGPFTGLRVGLATAAALGDALHIPVYGVCSLDAIAVSAWDEIQHADFAARTHQDERILAAQQLLVVTDARRREAYWATYSMQGIHANAETDHACEWAVPARLDGPSVAKPDDISTMLVACVAGTRKYWNQFQCPHVDVEYPDPAALVTVARDRILTGAETEPLQPLYLRRPDAVPPRPRPVSAAITGLGNNAH</sequence>
<keyword evidence="3" id="KW-0808">Transferase</keyword>
<dbReference type="Pfam" id="PF00814">
    <property type="entry name" value="TsaD"/>
    <property type="match status" value="1"/>
</dbReference>
<dbReference type="RefSeq" id="WP_290595706.1">
    <property type="nucleotide sequence ID" value="NZ_CAKZIO010000004.1"/>
</dbReference>
<dbReference type="EMBL" id="QFOZ01000013">
    <property type="protein sequence ID" value="PZP88302.1"/>
    <property type="molecule type" value="Genomic_DNA"/>
</dbReference>
<feature type="region of interest" description="Disordered" evidence="1">
    <location>
        <begin position="241"/>
        <end position="263"/>
    </location>
</feature>
<evidence type="ECO:0000259" key="2">
    <source>
        <dbReference type="Pfam" id="PF00814"/>
    </source>
</evidence>
<gene>
    <name evidence="3" type="primary">tsaB</name>
    <name evidence="3" type="ORF">DI579_06855</name>
</gene>
<name>A0A2W5K736_9ACTN</name>
<dbReference type="SUPFAM" id="SSF53067">
    <property type="entry name" value="Actin-like ATPase domain"/>
    <property type="match status" value="2"/>
</dbReference>
<feature type="domain" description="Gcp-like" evidence="2">
    <location>
        <begin position="35"/>
        <end position="152"/>
    </location>
</feature>
<dbReference type="AlphaFoldDB" id="A0A2W5K736"/>
<dbReference type="Proteomes" id="UP000248606">
    <property type="component" value="Unassembled WGS sequence"/>
</dbReference>
<dbReference type="InterPro" id="IPR000905">
    <property type="entry name" value="Gcp-like_dom"/>
</dbReference>
<reference evidence="3 4" key="1">
    <citation type="submission" date="2017-08" db="EMBL/GenBank/DDBJ databases">
        <title>Infants hospitalized years apart are colonized by the same room-sourced microbial strains.</title>
        <authorList>
            <person name="Brooks B."/>
            <person name="Olm M.R."/>
            <person name="Firek B.A."/>
            <person name="Baker R."/>
            <person name="Thomas B.C."/>
            <person name="Morowitz M.J."/>
            <person name="Banfield J.F."/>
        </authorList>
    </citation>
    <scope>NUCLEOTIDE SEQUENCE [LARGE SCALE GENOMIC DNA]</scope>
    <source>
        <strain evidence="3">S2_006_000_R1_57</strain>
    </source>
</reference>
<evidence type="ECO:0000256" key="1">
    <source>
        <dbReference type="SAM" id="MobiDB-lite"/>
    </source>
</evidence>
<accession>A0A2W5K736</accession>